<proteinExistence type="predicted"/>
<dbReference type="Pfam" id="PF13560">
    <property type="entry name" value="HTH_31"/>
    <property type="match status" value="1"/>
</dbReference>
<dbReference type="Proteomes" id="UP000236724">
    <property type="component" value="Unassembled WGS sequence"/>
</dbReference>
<dbReference type="InterPro" id="IPR010982">
    <property type="entry name" value="Lambda_DNA-bd_dom_sf"/>
</dbReference>
<dbReference type="SMART" id="SM00530">
    <property type="entry name" value="HTH_XRE"/>
    <property type="match status" value="1"/>
</dbReference>
<evidence type="ECO:0000313" key="2">
    <source>
        <dbReference type="EMBL" id="SEH08278.1"/>
    </source>
</evidence>
<dbReference type="EMBL" id="FMSV02000546">
    <property type="protein sequence ID" value="SEH08278.1"/>
    <property type="molecule type" value="Genomic_DNA"/>
</dbReference>
<keyword evidence="3" id="KW-1185">Reference proteome</keyword>
<evidence type="ECO:0000313" key="3">
    <source>
        <dbReference type="Proteomes" id="UP000236724"/>
    </source>
</evidence>
<dbReference type="PROSITE" id="PS50943">
    <property type="entry name" value="HTH_CROC1"/>
    <property type="match status" value="1"/>
</dbReference>
<dbReference type="Gene3D" id="1.10.260.40">
    <property type="entry name" value="lambda repressor-like DNA-binding domains"/>
    <property type="match status" value="1"/>
</dbReference>
<dbReference type="OrthoDB" id="5422231at2"/>
<dbReference type="RefSeq" id="WP_103921836.1">
    <property type="nucleotide sequence ID" value="NZ_FMSV02000546.1"/>
</dbReference>
<sequence length="104" mass="11761">MIETERRQALIFPRQQHILKILGENIKLARKRRELTQQLIAERTGLSRTTIRKVEQGNAGVSIGHYLVVLATLNLAEDLALVAQDDEFGRKLQDAKLLGTRSKS</sequence>
<protein>
    <submittedName>
        <fullName evidence="2">Anaerobic benzoate catabolism transcriptional regulator</fullName>
    </submittedName>
</protein>
<dbReference type="InterPro" id="IPR001387">
    <property type="entry name" value="Cro/C1-type_HTH"/>
</dbReference>
<reference evidence="2 3" key="1">
    <citation type="submission" date="2016-10" db="EMBL/GenBank/DDBJ databases">
        <authorList>
            <person name="de Groot N.N."/>
        </authorList>
    </citation>
    <scope>NUCLEOTIDE SEQUENCE [LARGE SCALE GENOMIC DNA]</scope>
    <source>
        <strain evidence="2">MBHS1</strain>
    </source>
</reference>
<name>A0A1H6FDY5_9GAMM</name>
<feature type="domain" description="HTH cro/C1-type" evidence="1">
    <location>
        <begin position="26"/>
        <end position="79"/>
    </location>
</feature>
<gene>
    <name evidence="2" type="ORF">MBHS_04169</name>
</gene>
<organism evidence="2 3">
    <name type="scientific">Candidatus Venteria ishoeyi</name>
    <dbReference type="NCBI Taxonomy" id="1899563"/>
    <lineage>
        <taxon>Bacteria</taxon>
        <taxon>Pseudomonadati</taxon>
        <taxon>Pseudomonadota</taxon>
        <taxon>Gammaproteobacteria</taxon>
        <taxon>Thiotrichales</taxon>
        <taxon>Thiotrichaceae</taxon>
        <taxon>Venteria</taxon>
    </lineage>
</organism>
<dbReference type="GO" id="GO:0003677">
    <property type="term" value="F:DNA binding"/>
    <property type="evidence" value="ECO:0007669"/>
    <property type="project" value="InterPro"/>
</dbReference>
<evidence type="ECO:0000259" key="1">
    <source>
        <dbReference type="PROSITE" id="PS50943"/>
    </source>
</evidence>
<accession>A0A1H6FDY5</accession>
<dbReference type="AlphaFoldDB" id="A0A1H6FDY5"/>
<dbReference type="CDD" id="cd00093">
    <property type="entry name" value="HTH_XRE"/>
    <property type="match status" value="1"/>
</dbReference>
<dbReference type="SUPFAM" id="SSF47413">
    <property type="entry name" value="lambda repressor-like DNA-binding domains"/>
    <property type="match status" value="1"/>
</dbReference>